<evidence type="ECO:0000256" key="3">
    <source>
        <dbReference type="ARBA" id="ARBA00022643"/>
    </source>
</evidence>
<keyword evidence="3" id="KW-0288">FMN</keyword>
<organism evidence="6 7">
    <name type="scientific">Collinsella aerofaciens</name>
    <dbReference type="NCBI Taxonomy" id="74426"/>
    <lineage>
        <taxon>Bacteria</taxon>
        <taxon>Bacillati</taxon>
        <taxon>Actinomycetota</taxon>
        <taxon>Coriobacteriia</taxon>
        <taxon>Coriobacteriales</taxon>
        <taxon>Coriobacteriaceae</taxon>
        <taxon>Collinsella</taxon>
    </lineage>
</organism>
<dbReference type="Gene3D" id="3.40.109.10">
    <property type="entry name" value="NADH Oxidase"/>
    <property type="match status" value="1"/>
</dbReference>
<dbReference type="PANTHER" id="PTHR43425">
    <property type="entry name" value="OXYGEN-INSENSITIVE NADPH NITROREDUCTASE"/>
    <property type="match status" value="1"/>
</dbReference>
<dbReference type="PANTHER" id="PTHR43425:SF2">
    <property type="entry name" value="OXYGEN-INSENSITIVE NADPH NITROREDUCTASE"/>
    <property type="match status" value="1"/>
</dbReference>
<name>A0A5K1J0R5_9ACTN</name>
<dbReference type="InterPro" id="IPR016446">
    <property type="entry name" value="Flavin_OxRdtase_Frp"/>
</dbReference>
<proteinExistence type="inferred from homology"/>
<accession>A0A5K1J0R5</accession>
<evidence type="ECO:0000256" key="1">
    <source>
        <dbReference type="ARBA" id="ARBA00008366"/>
    </source>
</evidence>
<feature type="domain" description="Nitroreductase" evidence="5">
    <location>
        <begin position="37"/>
        <end position="208"/>
    </location>
</feature>
<protein>
    <submittedName>
        <fullName evidence="6">FMN reductase [NAD(P)H]</fullName>
        <ecNumber evidence="6">1.5.1.39</ecNumber>
    </submittedName>
</protein>
<reference evidence="6 7" key="1">
    <citation type="submission" date="2019-10" db="EMBL/GenBank/DDBJ databases">
        <authorList>
            <person name="Wolf R A."/>
        </authorList>
    </citation>
    <scope>NUCLEOTIDE SEQUENCE [LARGE SCALE GENOMIC DNA]</scope>
    <source>
        <strain evidence="6">Collinsella_aerofaciens_AK_138A</strain>
    </source>
</reference>
<evidence type="ECO:0000256" key="4">
    <source>
        <dbReference type="ARBA" id="ARBA00023002"/>
    </source>
</evidence>
<evidence type="ECO:0000256" key="2">
    <source>
        <dbReference type="ARBA" id="ARBA00022630"/>
    </source>
</evidence>
<dbReference type="Pfam" id="PF00881">
    <property type="entry name" value="Nitroreductase"/>
    <property type="match status" value="1"/>
</dbReference>
<dbReference type="Proteomes" id="UP000330807">
    <property type="component" value="Unassembled WGS sequence"/>
</dbReference>
<dbReference type="RefSeq" id="WP_156063479.1">
    <property type="nucleotide sequence ID" value="NZ_CABWIH010000037.1"/>
</dbReference>
<dbReference type="InterPro" id="IPR000415">
    <property type="entry name" value="Nitroreductase-like"/>
</dbReference>
<evidence type="ECO:0000259" key="5">
    <source>
        <dbReference type="Pfam" id="PF00881"/>
    </source>
</evidence>
<dbReference type="GO" id="GO:0008752">
    <property type="term" value="F:FMN reductase [NAD(P)H] activity"/>
    <property type="evidence" value="ECO:0007669"/>
    <property type="project" value="UniProtKB-EC"/>
</dbReference>
<evidence type="ECO:0000313" key="7">
    <source>
        <dbReference type="Proteomes" id="UP000330807"/>
    </source>
</evidence>
<dbReference type="SUPFAM" id="SSF55469">
    <property type="entry name" value="FMN-dependent nitroreductase-like"/>
    <property type="match status" value="1"/>
</dbReference>
<dbReference type="EC" id="1.5.1.39" evidence="6"/>
<dbReference type="EMBL" id="CABWIH010000037">
    <property type="protein sequence ID" value="VWL96066.1"/>
    <property type="molecule type" value="Genomic_DNA"/>
</dbReference>
<keyword evidence="2" id="KW-0285">Flavoprotein</keyword>
<gene>
    <name evidence="6" type="primary">nfrA2_3</name>
    <name evidence="6" type="ORF">LMKDKBCB_01919</name>
</gene>
<evidence type="ECO:0000313" key="6">
    <source>
        <dbReference type="EMBL" id="VWL96066.1"/>
    </source>
</evidence>
<keyword evidence="4 6" id="KW-0560">Oxidoreductase</keyword>
<comment type="similarity">
    <text evidence="1">Belongs to the flavin oxidoreductase frp family.</text>
</comment>
<dbReference type="AlphaFoldDB" id="A0A5K1J0R5"/>
<dbReference type="InterPro" id="IPR029479">
    <property type="entry name" value="Nitroreductase"/>
</dbReference>
<sequence>MGEQGCKADMGGDGAAVVDTCGYPVETTGNAVLDILEHRSSTRAFARDDNDRPVAVTDEQRAAILHAASRAPSAGAMMMYSIVSIREQARLDRLADLCDHQPMIAKAPWALIFVVDYAKWIDLFEHVGCFEPEFVERTGKSPRRAPGLGDFAIAAQDAVIAAQNAVVAAEALGLGSCYIGDVIENAEEVAALLDLPPYTMPLSMLIIGTPRKERPAIAHPVVNLVHEERYRRADTATMDAQVAEMDAMFRPHAREVGERVVDIYTRKHTSPFMAEMSRSMEWWFKNWLGK</sequence>